<keyword evidence="3" id="KW-1185">Reference proteome</keyword>
<dbReference type="CDD" id="cd02976">
    <property type="entry name" value="NrdH"/>
    <property type="match status" value="1"/>
</dbReference>
<dbReference type="PROSITE" id="PS51354">
    <property type="entry name" value="GLUTAREDOXIN_2"/>
    <property type="match status" value="1"/>
</dbReference>
<dbReference type="KEGG" id="vg:55813355"/>
<evidence type="ECO:0000259" key="1">
    <source>
        <dbReference type="Pfam" id="PF00462"/>
    </source>
</evidence>
<organism evidence="2 3">
    <name type="scientific">Arthrobacter phage Vibaki</name>
    <dbReference type="NCBI Taxonomy" id="2593333"/>
    <lineage>
        <taxon>Viruses</taxon>
        <taxon>Duplodnaviria</taxon>
        <taxon>Heunggongvirae</taxon>
        <taxon>Uroviricota</taxon>
        <taxon>Caudoviricetes</taxon>
        <taxon>Berryhillviridae</taxon>
        <taxon>Vibakivirus</taxon>
        <taxon>Vibakivirus vibaki</taxon>
    </lineage>
</organism>
<dbReference type="SUPFAM" id="SSF52833">
    <property type="entry name" value="Thioredoxin-like"/>
    <property type="match status" value="1"/>
</dbReference>
<feature type="domain" description="Glutaredoxin" evidence="1">
    <location>
        <begin position="14"/>
        <end position="83"/>
    </location>
</feature>
<protein>
    <submittedName>
        <fullName evidence="2">NrdH-like glutaredoxin</fullName>
    </submittedName>
</protein>
<proteinExistence type="predicted"/>
<dbReference type="Gene3D" id="3.40.30.10">
    <property type="entry name" value="Glutaredoxin"/>
    <property type="match status" value="1"/>
</dbReference>
<dbReference type="InterPro" id="IPR036249">
    <property type="entry name" value="Thioredoxin-like_sf"/>
</dbReference>
<reference evidence="2 3" key="1">
    <citation type="submission" date="2019-06" db="EMBL/GenBank/DDBJ databases">
        <authorList>
            <person name="Alexander J."/>
            <person name="Ertsgaard D.J."/>
            <person name="Fields K.L."/>
            <person name="Fields S.B."/>
            <person name="Humphreys H."/>
            <person name="Kinneman J.E."/>
            <person name="Nelson N.D."/>
            <person name="Olakunle E.K."/>
            <person name="Reimer A.C."/>
            <person name="Robertson C."/>
            <person name="Ross G.V."/>
            <person name="Bonilla J.A."/>
            <person name="Klyczek K."/>
            <person name="Garlena R.A."/>
            <person name="Russell D.A."/>
            <person name="Pope W.H."/>
            <person name="Jacobs-Sera D."/>
            <person name="Hatfull G.F."/>
        </authorList>
    </citation>
    <scope>NUCLEOTIDE SEQUENCE [LARGE SCALE GENOMIC DNA]</scope>
</reference>
<name>A0A514TZ46_9CAUD</name>
<dbReference type="RefSeq" id="YP_009884016.1">
    <property type="nucleotide sequence ID" value="NC_049465.1"/>
</dbReference>
<gene>
    <name evidence="2" type="primary">39</name>
    <name evidence="2" type="ORF">SEA_VIBAKI_39</name>
</gene>
<dbReference type="GeneID" id="55813355"/>
<sequence>MESQPMPREDAPTIVVYSKTPCVQCNGVKRHLTKEDADFTVEDLTIKGDPETPENLDRQNKLDALKALGYTGVPVTMVNDEHFYGYQPDKLDDAIARQRRAKMHLVEGAVA</sequence>
<dbReference type="Proteomes" id="UP000318687">
    <property type="component" value="Segment"/>
</dbReference>
<evidence type="ECO:0000313" key="3">
    <source>
        <dbReference type="Proteomes" id="UP000318687"/>
    </source>
</evidence>
<dbReference type="InterPro" id="IPR002109">
    <property type="entry name" value="Glutaredoxin"/>
</dbReference>
<dbReference type="Pfam" id="PF00462">
    <property type="entry name" value="Glutaredoxin"/>
    <property type="match status" value="1"/>
</dbReference>
<dbReference type="EMBL" id="MN096362">
    <property type="protein sequence ID" value="QDK01920.1"/>
    <property type="molecule type" value="Genomic_DNA"/>
</dbReference>
<accession>A0A514TZ46</accession>
<evidence type="ECO:0000313" key="2">
    <source>
        <dbReference type="EMBL" id="QDK01920.1"/>
    </source>
</evidence>